<reference evidence="1" key="1">
    <citation type="submission" date="2023-10" db="EMBL/GenBank/DDBJ databases">
        <authorList>
            <person name="Chen Y."/>
            <person name="Shah S."/>
            <person name="Dougan E. K."/>
            <person name="Thang M."/>
            <person name="Chan C."/>
        </authorList>
    </citation>
    <scope>NUCLEOTIDE SEQUENCE [LARGE SCALE GENOMIC DNA]</scope>
</reference>
<organism evidence="1 2">
    <name type="scientific">Prorocentrum cordatum</name>
    <dbReference type="NCBI Taxonomy" id="2364126"/>
    <lineage>
        <taxon>Eukaryota</taxon>
        <taxon>Sar</taxon>
        <taxon>Alveolata</taxon>
        <taxon>Dinophyceae</taxon>
        <taxon>Prorocentrales</taxon>
        <taxon>Prorocentraceae</taxon>
        <taxon>Prorocentrum</taxon>
    </lineage>
</organism>
<dbReference type="Proteomes" id="UP001189429">
    <property type="component" value="Unassembled WGS sequence"/>
</dbReference>
<accession>A0ABN9S0M2</accession>
<feature type="non-terminal residue" evidence="1">
    <location>
        <position position="127"/>
    </location>
</feature>
<dbReference type="EMBL" id="CAUYUJ010008687">
    <property type="protein sequence ID" value="CAK0824640.1"/>
    <property type="molecule type" value="Genomic_DNA"/>
</dbReference>
<sequence>GLRWSLDDSEVGGAVVWWAWARKAFYEGIETLKKKRADHPDMPLDAGEVIRKLADKQKAAKEFATRVEGAKEGIVEALEVERATLATDINAVMGDGRKLLQSLEIIDDQVLEEKRASYLRDRRQVVK</sequence>
<comment type="caution">
    <text evidence="1">The sequence shown here is derived from an EMBL/GenBank/DDBJ whole genome shotgun (WGS) entry which is preliminary data.</text>
</comment>
<proteinExistence type="predicted"/>
<feature type="non-terminal residue" evidence="1">
    <location>
        <position position="1"/>
    </location>
</feature>
<protein>
    <submittedName>
        <fullName evidence="1">Uncharacterized protein</fullName>
    </submittedName>
</protein>
<gene>
    <name evidence="1" type="ORF">PCOR1329_LOCUS25012</name>
</gene>
<name>A0ABN9S0M2_9DINO</name>
<evidence type="ECO:0000313" key="2">
    <source>
        <dbReference type="Proteomes" id="UP001189429"/>
    </source>
</evidence>
<evidence type="ECO:0000313" key="1">
    <source>
        <dbReference type="EMBL" id="CAK0824640.1"/>
    </source>
</evidence>
<keyword evidence="2" id="KW-1185">Reference proteome</keyword>